<dbReference type="Gene3D" id="3.30.160.20">
    <property type="match status" value="1"/>
</dbReference>
<keyword evidence="12 15" id="KW-0378">Hydrolase</keyword>
<evidence type="ECO:0000256" key="2">
    <source>
        <dbReference type="ARBA" id="ARBA00004496"/>
    </source>
</evidence>
<dbReference type="Proteomes" id="UP000176803">
    <property type="component" value="Unassembled WGS sequence"/>
</dbReference>
<dbReference type="InterPro" id="IPR011907">
    <property type="entry name" value="RNase_III"/>
</dbReference>
<keyword evidence="6 15" id="KW-0698">rRNA processing</keyword>
<dbReference type="PANTHER" id="PTHR11207">
    <property type="entry name" value="RIBONUCLEASE III"/>
    <property type="match status" value="1"/>
</dbReference>
<evidence type="ECO:0000256" key="10">
    <source>
        <dbReference type="ARBA" id="ARBA00022723"/>
    </source>
</evidence>
<comment type="caution">
    <text evidence="18">The sequence shown here is derived from an EMBL/GenBank/DDBJ whole genome shotgun (WGS) entry which is preliminary data.</text>
</comment>
<dbReference type="PROSITE" id="PS50137">
    <property type="entry name" value="DS_RBD"/>
    <property type="match status" value="1"/>
</dbReference>
<dbReference type="EC" id="3.1.26.3" evidence="15"/>
<comment type="subcellular location">
    <subcellularLocation>
        <location evidence="2 15">Cytoplasm</location>
    </subcellularLocation>
</comment>
<dbReference type="InterPro" id="IPR036389">
    <property type="entry name" value="RNase_III_sf"/>
</dbReference>
<evidence type="ECO:0000313" key="18">
    <source>
        <dbReference type="EMBL" id="OGK36848.1"/>
    </source>
</evidence>
<dbReference type="GO" id="GO:0003725">
    <property type="term" value="F:double-stranded RNA binding"/>
    <property type="evidence" value="ECO:0007669"/>
    <property type="project" value="TreeGrafter"/>
</dbReference>
<dbReference type="GO" id="GO:0006397">
    <property type="term" value="P:mRNA processing"/>
    <property type="evidence" value="ECO:0007669"/>
    <property type="project" value="UniProtKB-UniRule"/>
</dbReference>
<feature type="binding site" evidence="15">
    <location>
        <position position="110"/>
    </location>
    <ligand>
        <name>Mg(2+)</name>
        <dbReference type="ChEBI" id="CHEBI:18420"/>
    </ligand>
</feature>
<dbReference type="FunFam" id="3.30.160.20:FF:000003">
    <property type="entry name" value="Ribonuclease 3"/>
    <property type="match status" value="1"/>
</dbReference>
<evidence type="ECO:0000256" key="7">
    <source>
        <dbReference type="ARBA" id="ARBA00022664"/>
    </source>
</evidence>
<gene>
    <name evidence="15" type="primary">rnc</name>
    <name evidence="18" type="ORF">A3F03_00675</name>
</gene>
<evidence type="ECO:0000313" key="19">
    <source>
        <dbReference type="Proteomes" id="UP000176803"/>
    </source>
</evidence>
<dbReference type="Pfam" id="PF00035">
    <property type="entry name" value="dsrm"/>
    <property type="match status" value="1"/>
</dbReference>
<comment type="cofactor">
    <cofactor evidence="15">
        <name>Mg(2+)</name>
        <dbReference type="ChEBI" id="CHEBI:18420"/>
    </cofactor>
</comment>
<feature type="active site" evidence="15">
    <location>
        <position position="41"/>
    </location>
</feature>
<evidence type="ECO:0000256" key="8">
    <source>
        <dbReference type="ARBA" id="ARBA00022694"/>
    </source>
</evidence>
<evidence type="ECO:0000256" key="3">
    <source>
        <dbReference type="ARBA" id="ARBA00010183"/>
    </source>
</evidence>
<comment type="subunit">
    <text evidence="4 15">Homodimer.</text>
</comment>
<reference evidence="18 19" key="1">
    <citation type="journal article" date="2016" name="Nat. Commun.">
        <title>Thousands of microbial genomes shed light on interconnected biogeochemical processes in an aquifer system.</title>
        <authorList>
            <person name="Anantharaman K."/>
            <person name="Brown C.T."/>
            <person name="Hug L.A."/>
            <person name="Sharon I."/>
            <person name="Castelle C.J."/>
            <person name="Probst A.J."/>
            <person name="Thomas B.C."/>
            <person name="Singh A."/>
            <person name="Wilkins M.J."/>
            <person name="Karaoz U."/>
            <person name="Brodie E.L."/>
            <person name="Williams K.H."/>
            <person name="Hubbard S.S."/>
            <person name="Banfield J.F."/>
        </authorList>
    </citation>
    <scope>NUCLEOTIDE SEQUENCE [LARGE SCALE GENOMIC DNA]</scope>
</reference>
<proteinExistence type="inferred from homology"/>
<evidence type="ECO:0000256" key="11">
    <source>
        <dbReference type="ARBA" id="ARBA00022759"/>
    </source>
</evidence>
<feature type="domain" description="RNase III" evidence="17">
    <location>
        <begin position="7"/>
        <end position="124"/>
    </location>
</feature>
<evidence type="ECO:0000256" key="12">
    <source>
        <dbReference type="ARBA" id="ARBA00022801"/>
    </source>
</evidence>
<evidence type="ECO:0000256" key="9">
    <source>
        <dbReference type="ARBA" id="ARBA00022722"/>
    </source>
</evidence>
<keyword evidence="9 15" id="KW-0540">Nuclease</keyword>
<dbReference type="GO" id="GO:0042802">
    <property type="term" value="F:identical protein binding"/>
    <property type="evidence" value="ECO:0007669"/>
    <property type="project" value="UniProtKB-ARBA"/>
</dbReference>
<evidence type="ECO:0000256" key="4">
    <source>
        <dbReference type="ARBA" id="ARBA00011738"/>
    </source>
</evidence>
<comment type="function">
    <text evidence="15">Digests double-stranded RNA. Involved in the processing of primary rRNA transcript to yield the immediate precursors to the large and small rRNAs (23S and 16S). Processes some mRNAs, and tRNAs when they are encoded in the rRNA operon. Processes pre-crRNA and tracrRNA of type II CRISPR loci if present in the organism.</text>
</comment>
<keyword evidence="13 15" id="KW-0460">Magnesium</keyword>
<dbReference type="GO" id="GO:0008033">
    <property type="term" value="P:tRNA processing"/>
    <property type="evidence" value="ECO:0007669"/>
    <property type="project" value="UniProtKB-KW"/>
</dbReference>
<dbReference type="NCBIfam" id="TIGR02191">
    <property type="entry name" value="RNaseIII"/>
    <property type="match status" value="1"/>
</dbReference>
<feature type="binding site" evidence="15">
    <location>
        <position position="113"/>
    </location>
    <ligand>
        <name>Mg(2+)</name>
        <dbReference type="ChEBI" id="CHEBI:18420"/>
    </ligand>
</feature>
<evidence type="ECO:0000259" key="16">
    <source>
        <dbReference type="PROSITE" id="PS50137"/>
    </source>
</evidence>
<dbReference type="CDD" id="cd10845">
    <property type="entry name" value="DSRM_RNAse_III_family"/>
    <property type="match status" value="1"/>
</dbReference>
<feature type="domain" description="DRBM" evidence="16">
    <location>
        <begin position="151"/>
        <end position="220"/>
    </location>
</feature>
<dbReference type="GO" id="GO:0006364">
    <property type="term" value="P:rRNA processing"/>
    <property type="evidence" value="ECO:0007669"/>
    <property type="project" value="UniProtKB-UniRule"/>
</dbReference>
<dbReference type="PANTHER" id="PTHR11207:SF0">
    <property type="entry name" value="RIBONUCLEASE 3"/>
    <property type="match status" value="1"/>
</dbReference>
<dbReference type="SUPFAM" id="SSF69065">
    <property type="entry name" value="RNase III domain-like"/>
    <property type="match status" value="1"/>
</dbReference>
<dbReference type="SMART" id="SM00535">
    <property type="entry name" value="RIBOc"/>
    <property type="match status" value="1"/>
</dbReference>
<keyword evidence="5 15" id="KW-0963">Cytoplasm</keyword>
<keyword evidence="15" id="KW-0699">rRNA-binding</keyword>
<evidence type="ECO:0000256" key="15">
    <source>
        <dbReference type="HAMAP-Rule" id="MF_00104"/>
    </source>
</evidence>
<keyword evidence="11 15" id="KW-0255">Endonuclease</keyword>
<evidence type="ECO:0000256" key="14">
    <source>
        <dbReference type="ARBA" id="ARBA00022884"/>
    </source>
</evidence>
<dbReference type="InterPro" id="IPR000999">
    <property type="entry name" value="RNase_III_dom"/>
</dbReference>
<dbReference type="Gene3D" id="1.10.1520.10">
    <property type="entry name" value="Ribonuclease III domain"/>
    <property type="match status" value="1"/>
</dbReference>
<dbReference type="SUPFAM" id="SSF54768">
    <property type="entry name" value="dsRNA-binding domain-like"/>
    <property type="match status" value="1"/>
</dbReference>
<dbReference type="CDD" id="cd00593">
    <property type="entry name" value="RIBOc"/>
    <property type="match status" value="1"/>
</dbReference>
<name>A0A1F7I0D6_9BACT</name>
<evidence type="ECO:0000256" key="5">
    <source>
        <dbReference type="ARBA" id="ARBA00022490"/>
    </source>
</evidence>
<dbReference type="GO" id="GO:0004525">
    <property type="term" value="F:ribonuclease III activity"/>
    <property type="evidence" value="ECO:0007669"/>
    <property type="project" value="UniProtKB-UniRule"/>
</dbReference>
<feature type="active site" evidence="15">
    <location>
        <position position="113"/>
    </location>
</feature>
<feature type="binding site" evidence="15">
    <location>
        <position position="37"/>
    </location>
    <ligand>
        <name>Mg(2+)</name>
        <dbReference type="ChEBI" id="CHEBI:18420"/>
    </ligand>
</feature>
<evidence type="ECO:0000256" key="13">
    <source>
        <dbReference type="ARBA" id="ARBA00022842"/>
    </source>
</evidence>
<comment type="catalytic activity">
    <reaction evidence="1 15">
        <text>Endonucleolytic cleavage to 5'-phosphomonoester.</text>
        <dbReference type="EC" id="3.1.26.3"/>
    </reaction>
</comment>
<evidence type="ECO:0000256" key="6">
    <source>
        <dbReference type="ARBA" id="ARBA00022552"/>
    </source>
</evidence>
<dbReference type="EMBL" id="MGAC01000051">
    <property type="protein sequence ID" value="OGK36848.1"/>
    <property type="molecule type" value="Genomic_DNA"/>
</dbReference>
<keyword evidence="10 15" id="KW-0479">Metal-binding</keyword>
<protein>
    <recommendedName>
        <fullName evidence="15">Ribonuclease 3</fullName>
        <ecNumber evidence="15">3.1.26.3</ecNumber>
    </recommendedName>
    <alternativeName>
        <fullName evidence="15">Ribonuclease III</fullName>
        <shortName evidence="15">RNase III</shortName>
    </alternativeName>
</protein>
<dbReference type="FunFam" id="1.10.1520.10:FF:000001">
    <property type="entry name" value="Ribonuclease 3"/>
    <property type="match status" value="1"/>
</dbReference>
<dbReference type="SMART" id="SM00358">
    <property type="entry name" value="DSRM"/>
    <property type="match status" value="1"/>
</dbReference>
<dbReference type="GO" id="GO:0010468">
    <property type="term" value="P:regulation of gene expression"/>
    <property type="evidence" value="ECO:0007669"/>
    <property type="project" value="TreeGrafter"/>
</dbReference>
<dbReference type="Pfam" id="PF14622">
    <property type="entry name" value="Ribonucleas_3_3"/>
    <property type="match status" value="1"/>
</dbReference>
<dbReference type="GO" id="GO:0005737">
    <property type="term" value="C:cytoplasm"/>
    <property type="evidence" value="ECO:0007669"/>
    <property type="project" value="UniProtKB-SubCell"/>
</dbReference>
<dbReference type="GO" id="GO:0046872">
    <property type="term" value="F:metal ion binding"/>
    <property type="evidence" value="ECO:0007669"/>
    <property type="project" value="UniProtKB-KW"/>
</dbReference>
<keyword evidence="8 15" id="KW-0819">tRNA processing</keyword>
<dbReference type="AlphaFoldDB" id="A0A1F7I0D6"/>
<accession>A0A1F7I0D6</accession>
<keyword evidence="7 15" id="KW-0507">mRNA processing</keyword>
<dbReference type="InterPro" id="IPR014720">
    <property type="entry name" value="dsRBD_dom"/>
</dbReference>
<organism evidence="18 19">
    <name type="scientific">Candidatus Roizmanbacteria bacterium RIFCSPHIGHO2_12_FULL_41_11</name>
    <dbReference type="NCBI Taxonomy" id="1802052"/>
    <lineage>
        <taxon>Bacteria</taxon>
        <taxon>Candidatus Roizmaniibacteriota</taxon>
    </lineage>
</organism>
<keyword evidence="14 15" id="KW-0694">RNA-binding</keyword>
<dbReference type="PROSITE" id="PS50142">
    <property type="entry name" value="RNASE_3_2"/>
    <property type="match status" value="1"/>
</dbReference>
<comment type="similarity">
    <text evidence="3">Belongs to the ribonuclease III family.</text>
</comment>
<sequence length="226" mass="25537">MMDLPKFKNKKLFEQAFIHRSYLNETKEKLSSNERLEFLGDIVISFVVSKFLYSKYENFDEGSLTNMRSLLVNTKALAQIARELNFGNLLKLSKGEEESKGRENPSLLADCFEAFIGALFLDQGGKQVSKFLTRVLLPKAEFYYSKKALKDAKSLLQEIIQAKKQISPVYKVVKEEGPAHKKFFTVGVFVDDILLDEGRGKSKQEAEKDAAEHALLALGSKTLANK</sequence>
<evidence type="ECO:0000259" key="17">
    <source>
        <dbReference type="PROSITE" id="PS50142"/>
    </source>
</evidence>
<dbReference type="HAMAP" id="MF_00104">
    <property type="entry name" value="RNase_III"/>
    <property type="match status" value="1"/>
</dbReference>
<evidence type="ECO:0000256" key="1">
    <source>
        <dbReference type="ARBA" id="ARBA00000109"/>
    </source>
</evidence>
<dbReference type="GO" id="GO:0019843">
    <property type="term" value="F:rRNA binding"/>
    <property type="evidence" value="ECO:0007669"/>
    <property type="project" value="UniProtKB-KW"/>
</dbReference>